<evidence type="ECO:0000313" key="3">
    <source>
        <dbReference type="Proteomes" id="UP000675284"/>
    </source>
</evidence>
<accession>A0A941IDA7</accession>
<dbReference type="AlphaFoldDB" id="A0A941IDA7"/>
<sequence>MKILILLGSAILPTILYFSQKSNKRFEIVFNLCALLSLVVFGNILALSIYNVIKNNTVLMTDIHAILLNPFFLITGAYLGIYLIYMLLKTIGISRGNNDHIN</sequence>
<evidence type="ECO:0000256" key="1">
    <source>
        <dbReference type="SAM" id="Phobius"/>
    </source>
</evidence>
<keyword evidence="3" id="KW-1185">Reference proteome</keyword>
<name>A0A941IDA7_9BACI</name>
<feature type="transmembrane region" description="Helical" evidence="1">
    <location>
        <begin position="28"/>
        <end position="53"/>
    </location>
</feature>
<dbReference type="EMBL" id="JAGSOT010000098">
    <property type="protein sequence ID" value="MBR7798212.1"/>
    <property type="molecule type" value="Genomic_DNA"/>
</dbReference>
<organism evidence="2 3">
    <name type="scientific">Virgibacillus salarius</name>
    <dbReference type="NCBI Taxonomy" id="447199"/>
    <lineage>
        <taxon>Bacteria</taxon>
        <taxon>Bacillati</taxon>
        <taxon>Bacillota</taxon>
        <taxon>Bacilli</taxon>
        <taxon>Bacillales</taxon>
        <taxon>Bacillaceae</taxon>
        <taxon>Virgibacillus</taxon>
    </lineage>
</organism>
<reference evidence="2" key="1">
    <citation type="submission" date="2021-04" db="EMBL/GenBank/DDBJ databases">
        <title>Isolation and polyphasic classification of algal microorganism.</title>
        <authorList>
            <person name="Wang S."/>
        </authorList>
    </citation>
    <scope>NUCLEOTIDE SEQUENCE</scope>
    <source>
        <strain evidence="2">720a</strain>
    </source>
</reference>
<keyword evidence="1" id="KW-0812">Transmembrane</keyword>
<keyword evidence="1" id="KW-1133">Transmembrane helix</keyword>
<dbReference type="Proteomes" id="UP000675284">
    <property type="component" value="Unassembled WGS sequence"/>
</dbReference>
<keyword evidence="1" id="KW-0472">Membrane</keyword>
<comment type="caution">
    <text evidence="2">The sequence shown here is derived from an EMBL/GenBank/DDBJ whole genome shotgun (WGS) entry which is preliminary data.</text>
</comment>
<feature type="transmembrane region" description="Helical" evidence="1">
    <location>
        <begin position="65"/>
        <end position="88"/>
    </location>
</feature>
<proteinExistence type="predicted"/>
<evidence type="ECO:0000313" key="2">
    <source>
        <dbReference type="EMBL" id="MBR7798212.1"/>
    </source>
</evidence>
<gene>
    <name evidence="2" type="ORF">KCX74_19530</name>
</gene>
<protein>
    <submittedName>
        <fullName evidence="2">Transposase</fullName>
    </submittedName>
</protein>
<dbReference type="RefSeq" id="WP_051388252.1">
    <property type="nucleotide sequence ID" value="NZ_BAAACY010000105.1"/>
</dbReference>